<keyword evidence="1" id="KW-0472">Membrane</keyword>
<keyword evidence="3" id="KW-1185">Reference proteome</keyword>
<dbReference type="InterPro" id="IPR027417">
    <property type="entry name" value="P-loop_NTPase"/>
</dbReference>
<gene>
    <name evidence="2" type="ORF">LVIROSA_LOCUS13967</name>
</gene>
<organism evidence="2 3">
    <name type="scientific">Lactuca virosa</name>
    <dbReference type="NCBI Taxonomy" id="75947"/>
    <lineage>
        <taxon>Eukaryota</taxon>
        <taxon>Viridiplantae</taxon>
        <taxon>Streptophyta</taxon>
        <taxon>Embryophyta</taxon>
        <taxon>Tracheophyta</taxon>
        <taxon>Spermatophyta</taxon>
        <taxon>Magnoliopsida</taxon>
        <taxon>eudicotyledons</taxon>
        <taxon>Gunneridae</taxon>
        <taxon>Pentapetalae</taxon>
        <taxon>asterids</taxon>
        <taxon>campanulids</taxon>
        <taxon>Asterales</taxon>
        <taxon>Asteraceae</taxon>
        <taxon>Cichorioideae</taxon>
        <taxon>Cichorieae</taxon>
        <taxon>Lactucinae</taxon>
        <taxon>Lactuca</taxon>
    </lineage>
</organism>
<evidence type="ECO:0000256" key="1">
    <source>
        <dbReference type="SAM" id="Phobius"/>
    </source>
</evidence>
<dbReference type="Gene3D" id="3.40.50.300">
    <property type="entry name" value="P-loop containing nucleotide triphosphate hydrolases"/>
    <property type="match status" value="1"/>
</dbReference>
<keyword evidence="1" id="KW-1133">Transmembrane helix</keyword>
<name>A0AAU9N1Y6_9ASTR</name>
<proteinExistence type="predicted"/>
<evidence type="ECO:0000313" key="2">
    <source>
        <dbReference type="EMBL" id="CAH1426913.1"/>
    </source>
</evidence>
<dbReference type="AlphaFoldDB" id="A0AAU9N1Y6"/>
<comment type="caution">
    <text evidence="2">The sequence shown here is derived from an EMBL/GenBank/DDBJ whole genome shotgun (WGS) entry which is preliminary data.</text>
</comment>
<evidence type="ECO:0000313" key="3">
    <source>
        <dbReference type="Proteomes" id="UP001157418"/>
    </source>
</evidence>
<sequence>MENLINLLNKLQKACTALGDFGEESSLPTLWDALPTIVVVGGQELSLGVLLFYYFIRSKKEKNRQSLLTFHESRSLILLPGILSLSMKFLPTVTNLLRKLVEEGQKPVATQPQVLGSFQGVVSSSGSSGVTMENGNGTEMESRAMLQAFTCHPRQVDSRP</sequence>
<dbReference type="EMBL" id="CAKMRJ010002223">
    <property type="protein sequence ID" value="CAH1426913.1"/>
    <property type="molecule type" value="Genomic_DNA"/>
</dbReference>
<protein>
    <submittedName>
        <fullName evidence="2">Uncharacterized protein</fullName>
    </submittedName>
</protein>
<feature type="transmembrane region" description="Helical" evidence="1">
    <location>
        <begin position="33"/>
        <end position="56"/>
    </location>
</feature>
<keyword evidence="1" id="KW-0812">Transmembrane</keyword>
<accession>A0AAU9N1Y6</accession>
<reference evidence="2 3" key="1">
    <citation type="submission" date="2022-01" db="EMBL/GenBank/DDBJ databases">
        <authorList>
            <person name="Xiong W."/>
            <person name="Schranz E."/>
        </authorList>
    </citation>
    <scope>NUCLEOTIDE SEQUENCE [LARGE SCALE GENOMIC DNA]</scope>
</reference>
<dbReference type="Proteomes" id="UP001157418">
    <property type="component" value="Unassembled WGS sequence"/>
</dbReference>